<dbReference type="InterPro" id="IPR001434">
    <property type="entry name" value="OmcB-like_DUF11"/>
</dbReference>
<dbReference type="InterPro" id="IPR051172">
    <property type="entry name" value="Chlamydia_OmcB"/>
</dbReference>
<dbReference type="Gene3D" id="3.40.50.1110">
    <property type="entry name" value="SGNH hydrolase"/>
    <property type="match status" value="1"/>
</dbReference>
<feature type="region of interest" description="Disordered" evidence="2">
    <location>
        <begin position="796"/>
        <end position="816"/>
    </location>
</feature>
<evidence type="ECO:0000259" key="3">
    <source>
        <dbReference type="Pfam" id="PF01345"/>
    </source>
</evidence>
<dbReference type="HOGENOM" id="CLU_343185_0_0_10"/>
<dbReference type="EMBL" id="CP001769">
    <property type="protein sequence ID" value="ADB38278.1"/>
    <property type="molecule type" value="Genomic_DNA"/>
</dbReference>
<feature type="domain" description="DUF11" evidence="3">
    <location>
        <begin position="542"/>
        <end position="640"/>
    </location>
</feature>
<feature type="domain" description="DUF11" evidence="3">
    <location>
        <begin position="700"/>
        <end position="805"/>
    </location>
</feature>
<evidence type="ECO:0000256" key="1">
    <source>
        <dbReference type="ARBA" id="ARBA00022801"/>
    </source>
</evidence>
<dbReference type="PANTHER" id="PTHR34819">
    <property type="entry name" value="LARGE CYSTEINE-RICH PERIPLASMIC PROTEIN OMCB"/>
    <property type="match status" value="1"/>
</dbReference>
<gene>
    <name evidence="5" type="ordered locus">Slin_2257</name>
</gene>
<dbReference type="InterPro" id="IPR047589">
    <property type="entry name" value="DUF11_rpt"/>
</dbReference>
<sequence>MDLRICAFFVTIFLCLSILLSPLKSIAQLKITYPISRMVVQRDADNKASVQIAGSYSQSIDLVEARVIAKNAGQGTTTAWLTVEANPKNGQFNGSINVAGGWYKILVRGSKNGTSVAVDSVDRFGVGEVFLIMGHSNAQGTTCFFDGVNKCLSLDGASDERVNVIGVDQNSAAMEQYRNTADTHYLPGLAFSQLLAKSGSSPFAEIAWFWGRTGDELVRRINVPVLFYNAGFGGTTMKDNYNAAYDIPFQHSFIRYDLRMPYVNVRNVMNMYVPTTGIRAVLVQHGENDRRNPEDSTYKYYHKVIEKVRTEFLMPKLGFIVAISSFVDTRFDNVRSAQFRIIGQPNFDTYIGPDLDNINSQDDRPDGIHFSTAGQVKAAESWANSINNVLRSITPYTAQLQPLASISCAGANALTLSQPPGYAYEWTNGSTLQTITAGPGTYSARIKSPQSTIFFPPAIVVPLAIQPSPPTVTSENGSWVICRSTGLTLTSTAGEWTEWSNGATAASIRVTQPGVYTLKAKNPVYGCLSGGVSQTIGLASVDVELRMQTSRRVVALNDSVRFSMLVRNTGECDAASVTVTSRLPSPVTVVSLGPAVTFDNKAVSTTIPAILSGQTITRQYVARVTASGYYQISSEITAMANKNAKAIPNDGSANGEMDEALVDLRTIANSSAVYTSPNPAQVPIAPVISNQPAPDPGKADLSLQIRLNQLVAAVGQPIEISLMVHNQGGAEATNTVVGSPLPSNIQFISSVSGMGVSSGVVSGKISKIAVGESTTLKFLVKTLKTGTFTNQAQIVSTDQADSDSTPGNGYANGEDDQASVLFRTINPVTAN</sequence>
<keyword evidence="6" id="KW-1185">Reference proteome</keyword>
<organism evidence="5 6">
    <name type="scientific">Spirosoma linguale (strain ATCC 33905 / DSM 74 / LMG 10896 / Claus 1)</name>
    <dbReference type="NCBI Taxonomy" id="504472"/>
    <lineage>
        <taxon>Bacteria</taxon>
        <taxon>Pseudomonadati</taxon>
        <taxon>Bacteroidota</taxon>
        <taxon>Cytophagia</taxon>
        <taxon>Cytophagales</taxon>
        <taxon>Cytophagaceae</taxon>
        <taxon>Spirosoma</taxon>
    </lineage>
</organism>
<dbReference type="AlphaFoldDB" id="D2QEM6"/>
<feature type="domain" description="Sialate O-acetylesterase" evidence="4">
    <location>
        <begin position="128"/>
        <end position="385"/>
    </location>
</feature>
<dbReference type="Pfam" id="PF03629">
    <property type="entry name" value="SASA"/>
    <property type="match status" value="1"/>
</dbReference>
<dbReference type="STRING" id="504472.Slin_2257"/>
<dbReference type="InterPro" id="IPR036514">
    <property type="entry name" value="SGNH_hydro_sf"/>
</dbReference>
<feature type="compositionally biased region" description="Polar residues" evidence="2">
    <location>
        <begin position="796"/>
        <end position="807"/>
    </location>
</feature>
<reference evidence="5 6" key="1">
    <citation type="journal article" date="2010" name="Stand. Genomic Sci.">
        <title>Complete genome sequence of Spirosoma linguale type strain (1).</title>
        <authorList>
            <person name="Lail K."/>
            <person name="Sikorski J."/>
            <person name="Saunders E."/>
            <person name="Lapidus A."/>
            <person name="Glavina Del Rio T."/>
            <person name="Copeland A."/>
            <person name="Tice H."/>
            <person name="Cheng J.-F."/>
            <person name="Lucas S."/>
            <person name="Nolan M."/>
            <person name="Bruce D."/>
            <person name="Goodwin L."/>
            <person name="Pitluck S."/>
            <person name="Ivanova N."/>
            <person name="Mavromatis K."/>
            <person name="Ovchinnikova G."/>
            <person name="Pati A."/>
            <person name="Chen A."/>
            <person name="Palaniappan K."/>
            <person name="Land M."/>
            <person name="Hauser L."/>
            <person name="Chang Y.-J."/>
            <person name="Jeffries C.D."/>
            <person name="Chain P."/>
            <person name="Brettin T."/>
            <person name="Detter J.C."/>
            <person name="Schuetze A."/>
            <person name="Rohde M."/>
            <person name="Tindall B.J."/>
            <person name="Goeker M."/>
            <person name="Bristow J."/>
            <person name="Eisen J.A."/>
            <person name="Markowitz V."/>
            <person name="Hugenholtz P."/>
            <person name="Kyrpides N.C."/>
            <person name="Klenk H.-P."/>
            <person name="Chen F."/>
        </authorList>
    </citation>
    <scope>NUCLEOTIDE SEQUENCE [LARGE SCALE GENOMIC DNA]</scope>
    <source>
        <strain evidence="6">ATCC 33905 / DSM 74 / LMG 10896 / Claus 1</strain>
    </source>
</reference>
<dbReference type="GO" id="GO:0016788">
    <property type="term" value="F:hydrolase activity, acting on ester bonds"/>
    <property type="evidence" value="ECO:0007669"/>
    <property type="project" value="UniProtKB-ARBA"/>
</dbReference>
<dbReference type="KEGG" id="sli:Slin_2257"/>
<name>D2QEM6_SPILD</name>
<evidence type="ECO:0000313" key="5">
    <source>
        <dbReference type="EMBL" id="ADB38278.1"/>
    </source>
</evidence>
<proteinExistence type="predicted"/>
<dbReference type="SUPFAM" id="SSF52266">
    <property type="entry name" value="SGNH hydrolase"/>
    <property type="match status" value="1"/>
</dbReference>
<dbReference type="eggNOG" id="COG2755">
    <property type="taxonomic scope" value="Bacteria"/>
</dbReference>
<dbReference type="PANTHER" id="PTHR34819:SF3">
    <property type="entry name" value="CELL SURFACE PROTEIN"/>
    <property type="match status" value="1"/>
</dbReference>
<dbReference type="Pfam" id="PF01345">
    <property type="entry name" value="DUF11"/>
    <property type="match status" value="2"/>
</dbReference>
<accession>D2QEM6</accession>
<protein>
    <submittedName>
        <fullName evidence="5">Conserved repeat domain protein</fullName>
    </submittedName>
</protein>
<evidence type="ECO:0000259" key="4">
    <source>
        <dbReference type="Pfam" id="PF03629"/>
    </source>
</evidence>
<dbReference type="Gene3D" id="2.60.40.10">
    <property type="entry name" value="Immunoglobulins"/>
    <property type="match status" value="1"/>
</dbReference>
<dbReference type="Proteomes" id="UP000002028">
    <property type="component" value="Chromosome"/>
</dbReference>
<evidence type="ECO:0000256" key="2">
    <source>
        <dbReference type="SAM" id="MobiDB-lite"/>
    </source>
</evidence>
<dbReference type="NCBIfam" id="TIGR01451">
    <property type="entry name" value="B_ant_repeat"/>
    <property type="match status" value="1"/>
</dbReference>
<evidence type="ECO:0000313" key="6">
    <source>
        <dbReference type="Proteomes" id="UP000002028"/>
    </source>
</evidence>
<dbReference type="InterPro" id="IPR005181">
    <property type="entry name" value="SASA"/>
</dbReference>
<keyword evidence="1" id="KW-0378">Hydrolase</keyword>
<dbReference type="InterPro" id="IPR013783">
    <property type="entry name" value="Ig-like_fold"/>
</dbReference>